<dbReference type="EMBL" id="JBFCZG010000001">
    <property type="protein sequence ID" value="KAL3426940.1"/>
    <property type="molecule type" value="Genomic_DNA"/>
</dbReference>
<feature type="region of interest" description="Disordered" evidence="1">
    <location>
        <begin position="100"/>
        <end position="163"/>
    </location>
</feature>
<dbReference type="PANTHER" id="PTHR28080:SF1">
    <property type="entry name" value="PEROXISOMAL BIOGENESIS FACTOR 3"/>
    <property type="match status" value="1"/>
</dbReference>
<dbReference type="Pfam" id="PF04882">
    <property type="entry name" value="Peroxin-3"/>
    <property type="match status" value="1"/>
</dbReference>
<keyword evidence="4" id="KW-1185">Reference proteome</keyword>
<feature type="region of interest" description="Disordered" evidence="1">
    <location>
        <begin position="331"/>
        <end position="354"/>
    </location>
</feature>
<evidence type="ECO:0000313" key="4">
    <source>
        <dbReference type="Proteomes" id="UP001629113"/>
    </source>
</evidence>
<gene>
    <name evidence="3" type="ORF">PVAG01_00449</name>
</gene>
<organism evidence="3 4">
    <name type="scientific">Phlyctema vagabunda</name>
    <dbReference type="NCBI Taxonomy" id="108571"/>
    <lineage>
        <taxon>Eukaryota</taxon>
        <taxon>Fungi</taxon>
        <taxon>Dikarya</taxon>
        <taxon>Ascomycota</taxon>
        <taxon>Pezizomycotina</taxon>
        <taxon>Leotiomycetes</taxon>
        <taxon>Helotiales</taxon>
        <taxon>Dermateaceae</taxon>
        <taxon>Phlyctema</taxon>
    </lineage>
</organism>
<keyword evidence="2" id="KW-1133">Transmembrane helix</keyword>
<feature type="compositionally biased region" description="Low complexity" evidence="1">
    <location>
        <begin position="337"/>
        <end position="349"/>
    </location>
</feature>
<feature type="compositionally biased region" description="Polar residues" evidence="1">
    <location>
        <begin position="146"/>
        <end position="160"/>
    </location>
</feature>
<dbReference type="InterPro" id="IPR006966">
    <property type="entry name" value="Peroxin-3"/>
</dbReference>
<sequence>MISATRRWLRRNRTTFAVGAGIVTVGYVATQYVLGKISDARERMSSDRIARENLRRRFEQNQEDCTFTVLALLPTATDNILAELQTERITFELQQQKAAKLARNGEGHPSEMGSTPPSVTDDDGRSMISMQSESGIHASQMGIPPATSSEGAQDGGQQAQKPKKSKLQLWNDLKISAITRAFTLIYTLALLTLLTRIQLNLLGRRSYLSSVVSLATGGMNESTINLENNDDDNPDQAYGNDFETNRRYLTFSWWLLHRGWKEVMHKVEAAVKEVFGSLSPRDDVDMEKFSMLTLEVRKKVEGATETERRANRWLEFLLPPREEEDFVLKESGMTVEPSANSSPSPSISSGGTTPLRRLLDETSDLIDSPPFSDVLTKLLDAGFSTLVDQKIAQQAFKIAPSSDAADLTESRITELPDIKPVKLPIVLAILSRQAHSIGNGVPNEYLQSMEQVRDLEAFAAVVYSSNWESEITPLAPDIGTGAGTDVELDAADLKTDSEAGQESIIDVGTASNFESAWGKAVDKVGTA</sequence>
<name>A0ABR4PU95_9HELO</name>
<keyword evidence="2" id="KW-0472">Membrane</keyword>
<comment type="caution">
    <text evidence="3">The sequence shown here is derived from an EMBL/GenBank/DDBJ whole genome shotgun (WGS) entry which is preliminary data.</text>
</comment>
<dbReference type="Proteomes" id="UP001629113">
    <property type="component" value="Unassembled WGS sequence"/>
</dbReference>
<proteinExistence type="predicted"/>
<keyword evidence="2" id="KW-0812">Transmembrane</keyword>
<reference evidence="3 4" key="1">
    <citation type="submission" date="2024-06" db="EMBL/GenBank/DDBJ databases">
        <title>Complete genome of Phlyctema vagabunda strain 19-DSS-EL-015.</title>
        <authorList>
            <person name="Fiorenzani C."/>
        </authorList>
    </citation>
    <scope>NUCLEOTIDE SEQUENCE [LARGE SCALE GENOMIC DNA]</scope>
    <source>
        <strain evidence="3 4">19-DSS-EL-015</strain>
    </source>
</reference>
<feature type="transmembrane region" description="Helical" evidence="2">
    <location>
        <begin position="16"/>
        <end position="34"/>
    </location>
</feature>
<evidence type="ECO:0000256" key="1">
    <source>
        <dbReference type="SAM" id="MobiDB-lite"/>
    </source>
</evidence>
<accession>A0ABR4PU95</accession>
<evidence type="ECO:0000313" key="3">
    <source>
        <dbReference type="EMBL" id="KAL3426940.1"/>
    </source>
</evidence>
<protein>
    <submittedName>
        <fullName evidence="3">Peroxin-3</fullName>
    </submittedName>
</protein>
<evidence type="ECO:0000256" key="2">
    <source>
        <dbReference type="SAM" id="Phobius"/>
    </source>
</evidence>
<dbReference type="PANTHER" id="PTHR28080">
    <property type="entry name" value="PEROXISOMAL BIOGENESIS FACTOR 3"/>
    <property type="match status" value="1"/>
</dbReference>